<dbReference type="PROSITE" id="PS00622">
    <property type="entry name" value="HTH_LUXR_1"/>
    <property type="match status" value="1"/>
</dbReference>
<dbReference type="InterPro" id="IPR036388">
    <property type="entry name" value="WH-like_DNA-bd_sf"/>
</dbReference>
<dbReference type="Pfam" id="PF00196">
    <property type="entry name" value="GerE"/>
    <property type="match status" value="1"/>
</dbReference>
<keyword evidence="1" id="KW-0547">Nucleotide-binding</keyword>
<evidence type="ECO:0000313" key="5">
    <source>
        <dbReference type="EMBL" id="TQM01735.1"/>
    </source>
</evidence>
<feature type="region of interest" description="Disordered" evidence="3">
    <location>
        <begin position="331"/>
        <end position="355"/>
    </location>
</feature>
<dbReference type="SUPFAM" id="SSF52540">
    <property type="entry name" value="P-loop containing nucleoside triphosphate hydrolases"/>
    <property type="match status" value="1"/>
</dbReference>
<organism evidence="5 6">
    <name type="scientific">Pseudonocardia kunmingensis</name>
    <dbReference type="NCBI Taxonomy" id="630975"/>
    <lineage>
        <taxon>Bacteria</taxon>
        <taxon>Bacillati</taxon>
        <taxon>Actinomycetota</taxon>
        <taxon>Actinomycetes</taxon>
        <taxon>Pseudonocardiales</taxon>
        <taxon>Pseudonocardiaceae</taxon>
        <taxon>Pseudonocardia</taxon>
    </lineage>
</organism>
<dbReference type="InterPro" id="IPR027417">
    <property type="entry name" value="P-loop_NTPase"/>
</dbReference>
<dbReference type="RefSeq" id="WP_211367205.1">
    <property type="nucleotide sequence ID" value="NZ_VFPA01000008.1"/>
</dbReference>
<feature type="compositionally biased region" description="Basic and acidic residues" evidence="3">
    <location>
        <begin position="840"/>
        <end position="849"/>
    </location>
</feature>
<dbReference type="SMART" id="SM00421">
    <property type="entry name" value="HTH_LUXR"/>
    <property type="match status" value="1"/>
</dbReference>
<accession>A0A543CXA0</accession>
<dbReference type="GO" id="GO:0003677">
    <property type="term" value="F:DNA binding"/>
    <property type="evidence" value="ECO:0007669"/>
    <property type="project" value="InterPro"/>
</dbReference>
<sequence>MQLLGRSTECATVDQLLARARDGRSGALVVHGEAGIGKTALLEHARGAASGFRVLQVTGVEAEMPFAFAALHQLCAPLLDQLATLPDPQRTALGVALGQTTGNPPDRFLVGLATLGLLAEAAAEQPLLCLVDDAQWLDPASAQTLGFVARRAEAEHLALILARRDPAPGTAGTEAFTGLPHLLPTRLGDAAARTLLAEAVPAPLDERVHDRILAEARGNPLALRELARGSRPVRTAALAAGFGLPDAVSVPDRVEESFRQRSESLPAATRLLLLTAAADPTGDTALLLRAAAHLGVGADAAAPAEEAGLLEIGTQVRFPHPLARSAVYRAAAPPDRRRAHQALAAATDPRTEPDRRAWHHAQSVLGTDETAAVELERSADRARTRGGLSSAAAFLERAADLSPEPSGRARRALAAAAATHEAGDPEAASNLLAVAAAGPLDALHAARVDLLRAQVAFHVTRGNDVPGMLLTAAERLAPLDAALSREAYLQALEASIMAGARTCGRGIGEVAEAARRAPAPPAPPRPVDVLLDGLVTYYLHGYDAGVPGFRRTLETFLGMAPGAGDLRWLWLSCHIAMALWDDAAAEALADRHLRLARDAGALATLPFALTFHATVLANAGELTRVSELIAETDAITRATGAAPLPHTRLMLAAWRGRRAEASTLHTAAVQDGNERGEGTAVTIANSNLAVLHNGLGGYAAALDAAERVWASGELVHSTKALPELIEAAVRSGAPDRAAAALAELSPRARASGTPWALGLEARSRALTSAGPAAEAGYREAIEHLGHTRMAAHLARAHLVYGEWLRRENRRRDAREQLRTAHDQLTAMGADGFAARAARELRAAGDQPRERSHRPATGLTEHELHIARLVATGATSKEIGAQLFLSPRTIEAHLRNIFRKLGITSRHELRTMQLSS</sequence>
<dbReference type="AlphaFoldDB" id="A0A543CXA0"/>
<dbReference type="InterPro" id="IPR000792">
    <property type="entry name" value="Tscrpt_reg_LuxR_C"/>
</dbReference>
<evidence type="ECO:0000259" key="4">
    <source>
        <dbReference type="PROSITE" id="PS50043"/>
    </source>
</evidence>
<comment type="caution">
    <text evidence="5">The sequence shown here is derived from an EMBL/GenBank/DDBJ whole genome shotgun (WGS) entry which is preliminary data.</text>
</comment>
<evidence type="ECO:0000313" key="6">
    <source>
        <dbReference type="Proteomes" id="UP000315677"/>
    </source>
</evidence>
<evidence type="ECO:0000256" key="3">
    <source>
        <dbReference type="SAM" id="MobiDB-lite"/>
    </source>
</evidence>
<dbReference type="Gene3D" id="1.10.10.10">
    <property type="entry name" value="Winged helix-like DNA-binding domain superfamily/Winged helix DNA-binding domain"/>
    <property type="match status" value="1"/>
</dbReference>
<feature type="domain" description="HTH luxR-type" evidence="4">
    <location>
        <begin position="851"/>
        <end position="915"/>
    </location>
</feature>
<reference evidence="5 6" key="1">
    <citation type="submission" date="2019-06" db="EMBL/GenBank/DDBJ databases">
        <title>Sequencing the genomes of 1000 actinobacteria strains.</title>
        <authorList>
            <person name="Klenk H.-P."/>
        </authorList>
    </citation>
    <scope>NUCLEOTIDE SEQUENCE [LARGE SCALE GENOMIC DNA]</scope>
    <source>
        <strain evidence="5 6">DSM 45301</strain>
    </source>
</reference>
<name>A0A543CXA0_9PSEU</name>
<protein>
    <submittedName>
        <fullName evidence="5">Regulatory LuxR family protein</fullName>
    </submittedName>
</protein>
<dbReference type="GO" id="GO:0004016">
    <property type="term" value="F:adenylate cyclase activity"/>
    <property type="evidence" value="ECO:0007669"/>
    <property type="project" value="TreeGrafter"/>
</dbReference>
<proteinExistence type="predicted"/>
<dbReference type="GO" id="GO:0005737">
    <property type="term" value="C:cytoplasm"/>
    <property type="evidence" value="ECO:0007669"/>
    <property type="project" value="TreeGrafter"/>
</dbReference>
<dbReference type="Proteomes" id="UP000315677">
    <property type="component" value="Unassembled WGS sequence"/>
</dbReference>
<feature type="region of interest" description="Disordered" evidence="3">
    <location>
        <begin position="840"/>
        <end position="859"/>
    </location>
</feature>
<dbReference type="InterPro" id="IPR041664">
    <property type="entry name" value="AAA_16"/>
</dbReference>
<dbReference type="GO" id="GO:0005524">
    <property type="term" value="F:ATP binding"/>
    <property type="evidence" value="ECO:0007669"/>
    <property type="project" value="UniProtKB-KW"/>
</dbReference>
<dbReference type="GO" id="GO:0006355">
    <property type="term" value="P:regulation of DNA-templated transcription"/>
    <property type="evidence" value="ECO:0007669"/>
    <property type="project" value="InterPro"/>
</dbReference>
<dbReference type="PANTHER" id="PTHR16305">
    <property type="entry name" value="TESTICULAR SOLUBLE ADENYLYL CYCLASE"/>
    <property type="match status" value="1"/>
</dbReference>
<dbReference type="PROSITE" id="PS50043">
    <property type="entry name" value="HTH_LUXR_2"/>
    <property type="match status" value="1"/>
</dbReference>
<dbReference type="EMBL" id="VFPA01000008">
    <property type="protein sequence ID" value="TQM01735.1"/>
    <property type="molecule type" value="Genomic_DNA"/>
</dbReference>
<dbReference type="Pfam" id="PF13191">
    <property type="entry name" value="AAA_16"/>
    <property type="match status" value="1"/>
</dbReference>
<dbReference type="InterPro" id="IPR016032">
    <property type="entry name" value="Sig_transdc_resp-reg_C-effctor"/>
</dbReference>
<dbReference type="PANTHER" id="PTHR16305:SF35">
    <property type="entry name" value="TRANSCRIPTIONAL ACTIVATOR DOMAIN"/>
    <property type="match status" value="1"/>
</dbReference>
<dbReference type="SUPFAM" id="SSF46894">
    <property type="entry name" value="C-terminal effector domain of the bipartite response regulators"/>
    <property type="match status" value="1"/>
</dbReference>
<dbReference type="PRINTS" id="PR00038">
    <property type="entry name" value="HTHLUXR"/>
</dbReference>
<keyword evidence="2" id="KW-0067">ATP-binding</keyword>
<evidence type="ECO:0000256" key="1">
    <source>
        <dbReference type="ARBA" id="ARBA00022741"/>
    </source>
</evidence>
<gene>
    <name evidence="5" type="ORF">FB558_8249</name>
</gene>
<dbReference type="CDD" id="cd06170">
    <property type="entry name" value="LuxR_C_like"/>
    <property type="match status" value="1"/>
</dbReference>
<keyword evidence="6" id="KW-1185">Reference proteome</keyword>
<evidence type="ECO:0000256" key="2">
    <source>
        <dbReference type="ARBA" id="ARBA00022840"/>
    </source>
</evidence>